<feature type="compositionally biased region" description="Polar residues" evidence="2">
    <location>
        <begin position="368"/>
        <end position="377"/>
    </location>
</feature>
<dbReference type="EMBL" id="JANBVN010000048">
    <property type="protein sequence ID" value="KAJ9156923.1"/>
    <property type="molecule type" value="Genomic_DNA"/>
</dbReference>
<evidence type="ECO:0000259" key="4">
    <source>
        <dbReference type="PROSITE" id="PS50879"/>
    </source>
</evidence>
<dbReference type="SUPFAM" id="SSF53098">
    <property type="entry name" value="Ribonuclease H-like"/>
    <property type="match status" value="1"/>
</dbReference>
<evidence type="ECO:0000256" key="1">
    <source>
        <dbReference type="PROSITE-ProRule" id="PRU00047"/>
    </source>
</evidence>
<feature type="domain" description="CCHC-type" evidence="3">
    <location>
        <begin position="316"/>
        <end position="332"/>
    </location>
</feature>
<keyword evidence="1" id="KW-0479">Metal-binding</keyword>
<feature type="compositionally biased region" description="Basic residues" evidence="2">
    <location>
        <begin position="304"/>
        <end position="325"/>
    </location>
</feature>
<dbReference type="GO" id="GO:0008270">
    <property type="term" value="F:zinc ion binding"/>
    <property type="evidence" value="ECO:0007669"/>
    <property type="project" value="UniProtKB-KW"/>
</dbReference>
<feature type="region of interest" description="Disordered" evidence="2">
    <location>
        <begin position="562"/>
        <end position="581"/>
    </location>
</feature>
<feature type="compositionally biased region" description="Polar residues" evidence="2">
    <location>
        <begin position="189"/>
        <end position="202"/>
    </location>
</feature>
<dbReference type="InterPro" id="IPR002156">
    <property type="entry name" value="RNaseH_domain"/>
</dbReference>
<feature type="compositionally biased region" description="Low complexity" evidence="2">
    <location>
        <begin position="624"/>
        <end position="638"/>
    </location>
</feature>
<feature type="region of interest" description="Disordered" evidence="2">
    <location>
        <begin position="189"/>
        <end position="210"/>
    </location>
</feature>
<keyword evidence="1" id="KW-0862">Zinc</keyword>
<keyword evidence="1" id="KW-0863">Zinc-finger</keyword>
<evidence type="ECO:0008006" key="7">
    <source>
        <dbReference type="Google" id="ProtNLM"/>
    </source>
</evidence>
<name>A0AA38VXJ1_9PEZI</name>
<dbReference type="AlphaFoldDB" id="A0AA38VXJ1"/>
<dbReference type="InterPro" id="IPR012337">
    <property type="entry name" value="RNaseH-like_sf"/>
</dbReference>
<dbReference type="PROSITE" id="PS50879">
    <property type="entry name" value="RNASE_H_1"/>
    <property type="match status" value="1"/>
</dbReference>
<feature type="compositionally biased region" description="Pro residues" evidence="2">
    <location>
        <begin position="68"/>
        <end position="77"/>
    </location>
</feature>
<dbReference type="GO" id="GO:0003676">
    <property type="term" value="F:nucleic acid binding"/>
    <property type="evidence" value="ECO:0007669"/>
    <property type="project" value="InterPro"/>
</dbReference>
<dbReference type="InterPro" id="IPR001878">
    <property type="entry name" value="Znf_CCHC"/>
</dbReference>
<feature type="region of interest" description="Disordered" evidence="2">
    <location>
        <begin position="355"/>
        <end position="377"/>
    </location>
</feature>
<feature type="compositionally biased region" description="Polar residues" evidence="2">
    <location>
        <begin position="277"/>
        <end position="303"/>
    </location>
</feature>
<feature type="compositionally biased region" description="Basic and acidic residues" evidence="2">
    <location>
        <begin position="562"/>
        <end position="571"/>
    </location>
</feature>
<protein>
    <recommendedName>
        <fullName evidence="7">CCHC-type domain-containing protein</fullName>
    </recommendedName>
</protein>
<accession>A0AA38VXJ1</accession>
<evidence type="ECO:0000313" key="5">
    <source>
        <dbReference type="EMBL" id="KAJ9156923.1"/>
    </source>
</evidence>
<dbReference type="CDD" id="cd09276">
    <property type="entry name" value="Rnase_HI_RT_non_LTR"/>
    <property type="match status" value="1"/>
</dbReference>
<dbReference type="Proteomes" id="UP001174691">
    <property type="component" value="Unassembled WGS sequence"/>
</dbReference>
<gene>
    <name evidence="5" type="ORF">NKR19_g4014</name>
</gene>
<feature type="compositionally biased region" description="Polar residues" evidence="2">
    <location>
        <begin position="54"/>
        <end position="65"/>
    </location>
</feature>
<feature type="domain" description="RNase H type-1" evidence="4">
    <location>
        <begin position="742"/>
        <end position="870"/>
    </location>
</feature>
<comment type="caution">
    <text evidence="5">The sequence shown here is derived from an EMBL/GenBank/DDBJ whole genome shotgun (WGS) entry which is preliminary data.</text>
</comment>
<proteinExistence type="predicted"/>
<evidence type="ECO:0000256" key="2">
    <source>
        <dbReference type="SAM" id="MobiDB-lite"/>
    </source>
</evidence>
<feature type="region of interest" description="Disordered" evidence="2">
    <location>
        <begin position="34"/>
        <end position="78"/>
    </location>
</feature>
<feature type="region of interest" description="Disordered" evidence="2">
    <location>
        <begin position="593"/>
        <end position="669"/>
    </location>
</feature>
<evidence type="ECO:0000313" key="6">
    <source>
        <dbReference type="Proteomes" id="UP001174691"/>
    </source>
</evidence>
<dbReference type="Gene3D" id="3.30.420.10">
    <property type="entry name" value="Ribonuclease H-like superfamily/Ribonuclease H"/>
    <property type="match status" value="1"/>
</dbReference>
<dbReference type="InterPro" id="IPR036397">
    <property type="entry name" value="RNaseH_sf"/>
</dbReference>
<reference evidence="5" key="1">
    <citation type="submission" date="2022-07" db="EMBL/GenBank/DDBJ databases">
        <title>Fungi with potential for degradation of polypropylene.</title>
        <authorList>
            <person name="Gostincar C."/>
        </authorList>
    </citation>
    <scope>NUCLEOTIDE SEQUENCE</scope>
    <source>
        <strain evidence="5">EXF-13287</strain>
    </source>
</reference>
<keyword evidence="6" id="KW-1185">Reference proteome</keyword>
<feature type="region of interest" description="Disordered" evidence="2">
    <location>
        <begin position="262"/>
        <end position="335"/>
    </location>
</feature>
<sequence length="939" mass="100658">MFNFLSSLATTVLAGGDDGLFDLAAAETLLQGLEDEPHDVDSSSPASDTGLLQPEQQASKSSLQDTVEPPPDTPNPLPEEEQAILDLRLPAVGDATKFANEDTNPHDHILTEVCKDQDNIVILDTPGDSLETPEVTSHADNKPFGSDASPGYYVSFTDDQGSLSHVFGHMAGGSARDTEINDATALNNISPVTDASTSNGPDTSALPDLPKDNITPDQGTSLFGQVKSLKNIVLESKHDDEAEVLVYEEVAAADTYDVASCASKSGASDHSPVLVPQHNTPATVGTVTKSFSAETASRTSGSKSSKHKQTTGKGPRCKKCKAHGHLSRDCTSQAAKSKQKKGEVLLAKQPVLSQTLAQQQVPPEKGTQDPTSTLSSPEALTPEAIQNKAQSHNWLSRAFGPSSIAAPRPGVFNPIGPSDLTYDHNQRRMSGLLGPSALTSGRMESADAEKGARDAIQTELKHTEAVPNVVQLTGNLFQLEARKDDSDAHWDSDPTVVGSPPRRGVLQVISDHVPWFGSRRRAKYAREELLSLRPSGPETQPLAPDTVGEGYDMVALRARDQPLRISGDIHRQPKVSPRQQDTTNVGASIANVPAAQNVQVSHRIPPATATWTQNKPRPTPPRPQQKQPPQKQSPQKLQAETTQAKREKQKQNPPKQPRAANATDKQKITPTPHLFFKTIIASHIEAWTYASMVYSSPSGSLAGEFGPHHLVMWTDATAPLDSNTSRFQALAVTYRQPQAPLSPNSDPAWRDSAFTADVDRQSTGRTIDVLETMAVEVAVGIALGEVDKSREPNSHRTPIRKVTVFTDSQSALASLRVRKPSGGPGGGRPIEGYAARLAAQGVGVELRWVPGHGGVEGNERADGLALLASRYAPAPGRKGGMVRVPVPLLSACQAQVERMEAWSRGADADILMPFLDVQRRELKEVLRVVGAEEGWLAGV</sequence>
<evidence type="ECO:0000259" key="3">
    <source>
        <dbReference type="PROSITE" id="PS50158"/>
    </source>
</evidence>
<dbReference type="PROSITE" id="PS50158">
    <property type="entry name" value="ZF_CCHC"/>
    <property type="match status" value="1"/>
</dbReference>
<dbReference type="GO" id="GO:0004523">
    <property type="term" value="F:RNA-DNA hybrid ribonuclease activity"/>
    <property type="evidence" value="ECO:0007669"/>
    <property type="project" value="InterPro"/>
</dbReference>
<organism evidence="5 6">
    <name type="scientific">Coniochaeta hoffmannii</name>
    <dbReference type="NCBI Taxonomy" id="91930"/>
    <lineage>
        <taxon>Eukaryota</taxon>
        <taxon>Fungi</taxon>
        <taxon>Dikarya</taxon>
        <taxon>Ascomycota</taxon>
        <taxon>Pezizomycotina</taxon>
        <taxon>Sordariomycetes</taxon>
        <taxon>Sordariomycetidae</taxon>
        <taxon>Coniochaetales</taxon>
        <taxon>Coniochaetaceae</taxon>
        <taxon>Coniochaeta</taxon>
    </lineage>
</organism>